<feature type="region of interest" description="Disordered" evidence="1">
    <location>
        <begin position="251"/>
        <end position="295"/>
    </location>
</feature>
<feature type="region of interest" description="Disordered" evidence="1">
    <location>
        <begin position="464"/>
        <end position="729"/>
    </location>
</feature>
<feature type="region of interest" description="Disordered" evidence="1">
    <location>
        <begin position="216"/>
        <end position="235"/>
    </location>
</feature>
<feature type="compositionally biased region" description="Low complexity" evidence="1">
    <location>
        <begin position="1037"/>
        <end position="1047"/>
    </location>
</feature>
<feature type="compositionally biased region" description="Low complexity" evidence="1">
    <location>
        <begin position="116"/>
        <end position="134"/>
    </location>
</feature>
<feature type="region of interest" description="Disordered" evidence="1">
    <location>
        <begin position="1521"/>
        <end position="1893"/>
    </location>
</feature>
<dbReference type="PANTHER" id="PTHR48162">
    <property type="entry name" value="YALI0A06930P"/>
    <property type="match status" value="1"/>
</dbReference>
<sequence>MSSHNGPFGQPSRIQQRPHYVPSSDAQPSNSSKLVHSPTHSLPSSIGPSPQNGSTSSSTPNTRSVGKMRENHGISSPAASRLSQFSPSAYDRFDELSWIVDLSSRIGNALRTPPRSSVQASAIASPSPSSSQVHVQRHRVRLPRPSKEFRDLQHKVQLNHASTSTSAAPDTSTNLAKSVNADSTDSAIQWAQHAQQDFERRRTDLQRSRQSVLKHFEDDQQEHDSETPAEPTVDPAVERSMLAARSLQELMRSGGLQSEQGDEEQLGFADLLANAEPLPGGAQLGPSSLFEANRGSDGTLDIESILQQRAKMAAIDESKQSAPSTSRRSMLDLSQSAPKPTKRPVIEILGTGEPPSAPNSQDQLDHDEDQVVQRATDKVSQSSDDSSSQSSSESEDSSSSEDSDSDSDLDADAAASGDRGELEARSTVPAQTTIQHSTTPHPMHQMVDGAFQIIPARYGQTLSQQQSFFQHQDEAEESSAQEDSDRGGQQADDDDEQIDSESDVEASDGDDEEDEMEETDEHGYAAASARHRYHDGFRGMDTRNLLFDGPAGDADEPIVLSDSDDDAGPGDEEDDKEQGQDDEMEENSQDVLAEESQDEESDQEESEAGEADNVEAAREAIVQIQPHTSLDNHAEGLTDTRADSDRLAQQLRTQSTSAMDQMITDVQQVNGSSTHLLDSHTSDQGGDAMSDSEVEPEELDEELRWSDLEANQSADQESPYAQGTASASADAAFRAIHGSQPMPGFVTASQLFADIEAAGANAADRTGPSASDADLSTGPIDPQLLASYVNNQQGPDASDSYRDTSASAIATGPAQPEPSVPQTESDIFDAFMRQDASSSAREQAADDLVEDTSFLQADPKDGHEDAEVSADASGVVTVPQARQPDEETKDLLSAGHIGLSQQSEASEEVLPEKEPSSNVQETRSLSIPVITPEESRKPPEDPQSFNLTETPVTTIAEPIKPAARDEIADPAMDSQAEEAQVTAASLSDADDDVDESIEPIKPVLARIESIDVLEADVEDNSEDDAANEEIVIKLGGAPDPAAPVAPAESRSKVLAAEPANISGSAPNADEISEADRPATSGTSQPLISIDVHEEEAILSGDLADRDSSIERQAPTEAGKTFEVARESEAERKDETVAEDRNSDLELASSSGPHDEQKETQESALKDDDLAGKRETEDGKEVKDEEEAKGEVEMKKKEVKVGEESRDGAANGQVDQQSARREAKEGSEVASIEPEQSTASESKDPSKDVEAPSSAGLNSLFPIRVPPSPASSDRRSTSSFTPSANRQGNRHIHGAAKRNLFAQMTEAASSLASNLAAPLRAIPSLLPISESQADEKSEDDDVAEATTTADDHAPRNGQAEAQQQQKRSSKSVEATEYTITTRAHCICRKLQLNKIEGAPVFIVPGCSINYEKARLEDAEDLGKTSEQKANDWIDVDPDFLPPDVHHMLSRIIGLQMLNEGICVEPESSAAKLLFAGYDLDADLTMSVDDDKERDVKLLEANFEAKKQPNADDNVEAEGLDIEAKAEEPDSNAKAKEQEADINAKADADEDIDAEELESPSRTRHRRAVSVASASSHHRSPRRSNPMSANADYLPDEERKTLQKGRHPPAVAPGDISIASLEEQLEEDEEDGADTDSRILPAGKGENEGTDGSDDPAVTNASHPKRKRGRPRKSATADASFKPSAQDEKEADEEDAQPVAESKTKKGRGRKRAASSEEKSTEAQASDAKDAQDAAAVEDVLDSVAPKLKKARRGRQSEETTAFDPREDQSNGEDEEDDEGEKGSSGHTPATRKDEGETQQQKEGELVEEETRHSEWKENDKVKRGGRGGRKRKQAADDSSSAAEASAAGKVAKTEEVESAKQPRRSRRSQVGAQSQNSSPGKTSPRKSRKVLKLN</sequence>
<feature type="compositionally biased region" description="Basic residues" evidence="1">
    <location>
        <begin position="1882"/>
        <end position="1893"/>
    </location>
</feature>
<proteinExistence type="predicted"/>
<name>A0A5C3DVX4_9BASI</name>
<accession>A0A5C3DVX4</accession>
<feature type="compositionally biased region" description="Basic residues" evidence="1">
    <location>
        <begin position="1661"/>
        <end position="1671"/>
    </location>
</feature>
<organism evidence="2 3">
    <name type="scientific">Ustilago trichophora</name>
    <dbReference type="NCBI Taxonomy" id="86804"/>
    <lineage>
        <taxon>Eukaryota</taxon>
        <taxon>Fungi</taxon>
        <taxon>Dikarya</taxon>
        <taxon>Basidiomycota</taxon>
        <taxon>Ustilaginomycotina</taxon>
        <taxon>Ustilaginomycetes</taxon>
        <taxon>Ustilaginales</taxon>
        <taxon>Ustilaginaceae</taxon>
        <taxon>Ustilago</taxon>
    </lineage>
</organism>
<protein>
    <submittedName>
        <fullName evidence="2">Uncharacterized protein</fullName>
    </submittedName>
</protein>
<feature type="compositionally biased region" description="Basic and acidic residues" evidence="1">
    <location>
        <begin position="1712"/>
        <end position="1730"/>
    </location>
</feature>
<feature type="region of interest" description="Disordered" evidence="1">
    <location>
        <begin position="760"/>
        <end position="995"/>
    </location>
</feature>
<feature type="compositionally biased region" description="Acidic residues" evidence="1">
    <location>
        <begin position="690"/>
        <end position="701"/>
    </location>
</feature>
<feature type="compositionally biased region" description="Acidic residues" evidence="1">
    <location>
        <begin position="393"/>
        <end position="411"/>
    </location>
</feature>
<feature type="compositionally biased region" description="Polar residues" evidence="1">
    <location>
        <begin position="320"/>
        <end position="338"/>
    </location>
</feature>
<evidence type="ECO:0000313" key="3">
    <source>
        <dbReference type="Proteomes" id="UP000324022"/>
    </source>
</evidence>
<dbReference type="PANTHER" id="PTHR48162:SF1">
    <property type="entry name" value="RIBOSOMAL L1 DOMAIN-CONTAINING PROTEIN CG13096"/>
    <property type="match status" value="1"/>
</dbReference>
<feature type="compositionally biased region" description="Polar residues" evidence="1">
    <location>
        <begin position="943"/>
        <end position="953"/>
    </location>
</feature>
<feature type="compositionally biased region" description="Acidic residues" evidence="1">
    <location>
        <begin position="491"/>
        <end position="520"/>
    </location>
</feature>
<feature type="compositionally biased region" description="Basic and acidic residues" evidence="1">
    <location>
        <begin position="216"/>
        <end position="226"/>
    </location>
</feature>
<feature type="compositionally biased region" description="Low complexity" evidence="1">
    <location>
        <begin position="1835"/>
        <end position="1846"/>
    </location>
</feature>
<feature type="compositionally biased region" description="Acidic residues" evidence="1">
    <location>
        <begin position="1768"/>
        <end position="1778"/>
    </location>
</feature>
<feature type="compositionally biased region" description="Basic and acidic residues" evidence="1">
    <location>
        <begin position="1122"/>
        <end position="1143"/>
    </location>
</feature>
<feature type="compositionally biased region" description="Basic and acidic residues" evidence="1">
    <location>
        <begin position="145"/>
        <end position="154"/>
    </location>
</feature>
<feature type="compositionally biased region" description="Basic and acidic residues" evidence="1">
    <location>
        <begin position="196"/>
        <end position="206"/>
    </location>
</feature>
<feature type="compositionally biased region" description="Polar residues" evidence="1">
    <location>
        <begin position="24"/>
        <end position="64"/>
    </location>
</feature>
<dbReference type="OrthoDB" id="2555984at2759"/>
<feature type="compositionally biased region" description="Basic and acidic residues" evidence="1">
    <location>
        <begin position="1152"/>
        <end position="1182"/>
    </location>
</feature>
<dbReference type="Proteomes" id="UP000324022">
    <property type="component" value="Unassembled WGS sequence"/>
</dbReference>
<feature type="compositionally biased region" description="Low complexity" evidence="1">
    <location>
        <begin position="380"/>
        <end position="392"/>
    </location>
</feature>
<feature type="compositionally biased region" description="Basic and acidic residues" evidence="1">
    <location>
        <begin position="1789"/>
        <end position="1821"/>
    </location>
</feature>
<feature type="region of interest" description="Disordered" evidence="1">
    <location>
        <begin position="1329"/>
        <end position="1373"/>
    </location>
</feature>
<feature type="compositionally biased region" description="Basic and acidic residues" evidence="1">
    <location>
        <begin position="1217"/>
        <end position="1226"/>
    </location>
</feature>
<feature type="compositionally biased region" description="Acidic residues" evidence="1">
    <location>
        <begin position="1621"/>
        <end position="1632"/>
    </location>
</feature>
<feature type="compositionally biased region" description="Basic residues" evidence="1">
    <location>
        <begin position="1822"/>
        <end position="1831"/>
    </location>
</feature>
<feature type="compositionally biased region" description="Acidic residues" evidence="1">
    <location>
        <begin position="562"/>
        <end position="613"/>
    </location>
</feature>
<evidence type="ECO:0000313" key="2">
    <source>
        <dbReference type="EMBL" id="SPO21316.1"/>
    </source>
</evidence>
<feature type="compositionally biased region" description="Basic residues" evidence="1">
    <location>
        <begin position="135"/>
        <end position="144"/>
    </location>
</feature>
<dbReference type="EMBL" id="OOIN01000002">
    <property type="protein sequence ID" value="SPO21316.1"/>
    <property type="molecule type" value="Genomic_DNA"/>
</dbReference>
<keyword evidence="3" id="KW-1185">Reference proteome</keyword>
<feature type="compositionally biased region" description="Polar residues" evidence="1">
    <location>
        <begin position="174"/>
        <end position="195"/>
    </location>
</feature>
<feature type="compositionally biased region" description="Polar residues" evidence="1">
    <location>
        <begin position="73"/>
        <end position="86"/>
    </location>
</feature>
<evidence type="ECO:0000256" key="1">
    <source>
        <dbReference type="SAM" id="MobiDB-lite"/>
    </source>
</evidence>
<feature type="compositionally biased region" description="Basic and acidic residues" evidence="1">
    <location>
        <begin position="1850"/>
        <end position="1859"/>
    </location>
</feature>
<feature type="compositionally biased region" description="Polar residues" evidence="1">
    <location>
        <begin position="1867"/>
        <end position="1880"/>
    </location>
</feature>
<feature type="compositionally biased region" description="Basic and acidic residues" evidence="1">
    <location>
        <begin position="1521"/>
        <end position="1545"/>
    </location>
</feature>
<feature type="compositionally biased region" description="Basic and acidic residues" evidence="1">
    <location>
        <begin position="1240"/>
        <end position="1249"/>
    </location>
</feature>
<feature type="compositionally biased region" description="Basic and acidic residues" evidence="1">
    <location>
        <begin position="630"/>
        <end position="646"/>
    </location>
</feature>
<feature type="compositionally biased region" description="Basic and acidic residues" evidence="1">
    <location>
        <begin position="1188"/>
        <end position="1206"/>
    </location>
</feature>
<feature type="compositionally biased region" description="Acidic residues" evidence="1">
    <location>
        <begin position="1546"/>
        <end position="1556"/>
    </location>
</feature>
<feature type="region of interest" description="Disordered" evidence="1">
    <location>
        <begin position="108"/>
        <end position="206"/>
    </location>
</feature>
<gene>
    <name evidence="2" type="ORF">UTRI_00793</name>
</gene>
<feature type="region of interest" description="Disordered" evidence="1">
    <location>
        <begin position="1034"/>
        <end position="1290"/>
    </location>
</feature>
<feature type="compositionally biased region" description="Polar residues" evidence="1">
    <location>
        <begin position="916"/>
        <end position="925"/>
    </location>
</feature>
<dbReference type="InterPro" id="IPR053110">
    <property type="entry name" value="Ribosomal_L1-TF"/>
</dbReference>
<feature type="compositionally biased region" description="Polar residues" evidence="1">
    <location>
        <begin position="650"/>
        <end position="676"/>
    </location>
</feature>
<feature type="region of interest" description="Disordered" evidence="1">
    <location>
        <begin position="1"/>
        <end position="86"/>
    </location>
</feature>
<feature type="compositionally biased region" description="Polar residues" evidence="1">
    <location>
        <begin position="428"/>
        <end position="440"/>
    </location>
</feature>
<reference evidence="2 3" key="1">
    <citation type="submission" date="2018-03" db="EMBL/GenBank/DDBJ databases">
        <authorList>
            <person name="Guldener U."/>
        </authorList>
    </citation>
    <scope>NUCLEOTIDE SEQUENCE [LARGE SCALE GENOMIC DNA]</scope>
    <source>
        <strain evidence="2 3">NBRC100155</strain>
    </source>
</reference>
<feature type="region of interest" description="Disordered" evidence="1">
    <location>
        <begin position="311"/>
        <end position="445"/>
    </location>
</feature>
<feature type="compositionally biased region" description="Low complexity" evidence="1">
    <location>
        <begin position="161"/>
        <end position="173"/>
    </location>
</feature>